<organism evidence="1 2">
    <name type="scientific">Taklimakanibacter albus</name>
    <dbReference type="NCBI Taxonomy" id="2800327"/>
    <lineage>
        <taxon>Bacteria</taxon>
        <taxon>Pseudomonadati</taxon>
        <taxon>Pseudomonadota</taxon>
        <taxon>Alphaproteobacteria</taxon>
        <taxon>Hyphomicrobiales</taxon>
        <taxon>Aestuariivirgaceae</taxon>
        <taxon>Taklimakanibacter</taxon>
    </lineage>
</organism>
<proteinExistence type="predicted"/>
<evidence type="ECO:0000313" key="2">
    <source>
        <dbReference type="Proteomes" id="UP000616151"/>
    </source>
</evidence>
<reference evidence="1" key="1">
    <citation type="submission" date="2021-01" db="EMBL/GenBank/DDBJ databases">
        <authorList>
            <person name="Sun Q."/>
        </authorList>
    </citation>
    <scope>NUCLEOTIDE SEQUENCE</scope>
    <source>
        <strain evidence="1">YIM B02566</strain>
    </source>
</reference>
<gene>
    <name evidence="1" type="ORF">JHL16_03670</name>
</gene>
<sequence length="286" mass="30885">MFETVVRLGSTVAAAHELGLTHGAVSRRVRALEDNLGAALLSRGRGGRLVPTETGARFAEAANHAFALIAEAAQSAGRGSARRKVVRINTTASFASLWLIPRLKRFRARHPAFEAWISESQSLIEPGAHSAIDVAIRSGNGRWPGVKAEKLMDDVLIAIAAPSIKQRLRKPADLARVTLLHDEDPAISWLDFTDRLGLGRPDWATSGPRLASTLLLIQAALAGDGVALVPERLAQTHLAKADLITPFTVKPAQPLTHWLVRPQRALSSPAIRAFTTWLRAEATNKT</sequence>
<protein>
    <submittedName>
        <fullName evidence="1">LysR family transcriptional regulator</fullName>
    </submittedName>
</protein>
<dbReference type="EMBL" id="JAENHL010000004">
    <property type="protein sequence ID" value="MBK1865437.1"/>
    <property type="molecule type" value="Genomic_DNA"/>
</dbReference>
<evidence type="ECO:0000313" key="1">
    <source>
        <dbReference type="EMBL" id="MBK1865437.1"/>
    </source>
</evidence>
<name>A0ACC5QYG7_9HYPH</name>
<dbReference type="Proteomes" id="UP000616151">
    <property type="component" value="Unassembled WGS sequence"/>
</dbReference>
<comment type="caution">
    <text evidence="1">The sequence shown here is derived from an EMBL/GenBank/DDBJ whole genome shotgun (WGS) entry which is preliminary data.</text>
</comment>
<accession>A0ACC5QYG7</accession>
<keyword evidence="2" id="KW-1185">Reference proteome</keyword>